<evidence type="ECO:0000313" key="5">
    <source>
        <dbReference type="EMBL" id="MBY0754928.1"/>
    </source>
</evidence>
<dbReference type="InterPro" id="IPR011249">
    <property type="entry name" value="Metalloenz_LuxS/M16"/>
</dbReference>
<protein>
    <submittedName>
        <fullName evidence="5">Insulinase family protein</fullName>
    </submittedName>
</protein>
<dbReference type="InterPro" id="IPR007863">
    <property type="entry name" value="Peptidase_M16_C"/>
</dbReference>
<comment type="similarity">
    <text evidence="1 2">Belongs to the peptidase M16 family.</text>
</comment>
<feature type="domain" description="Peptidase M16 N-terminal" evidence="3">
    <location>
        <begin position="19"/>
        <end position="160"/>
    </location>
</feature>
<proteinExistence type="inferred from homology"/>
<accession>A0ABS7KVT8</accession>
<dbReference type="SUPFAM" id="SSF63411">
    <property type="entry name" value="LuxS/MPP-like metallohydrolase"/>
    <property type="match status" value="2"/>
</dbReference>
<dbReference type="Proteomes" id="UP001299068">
    <property type="component" value="Unassembled WGS sequence"/>
</dbReference>
<gene>
    <name evidence="5" type="ORF">K5V21_05610</name>
</gene>
<dbReference type="Gene3D" id="3.30.830.10">
    <property type="entry name" value="Metalloenzyme, LuxS/M16 peptidase-like"/>
    <property type="match status" value="2"/>
</dbReference>
<evidence type="ECO:0000313" key="6">
    <source>
        <dbReference type="Proteomes" id="UP001299068"/>
    </source>
</evidence>
<comment type="caution">
    <text evidence="5">The sequence shown here is derived from an EMBL/GenBank/DDBJ whole genome shotgun (WGS) entry which is preliminary data.</text>
</comment>
<evidence type="ECO:0000256" key="2">
    <source>
        <dbReference type="RuleBase" id="RU004447"/>
    </source>
</evidence>
<dbReference type="InterPro" id="IPR001431">
    <property type="entry name" value="Pept_M16_Zn_BS"/>
</dbReference>
<dbReference type="InterPro" id="IPR050361">
    <property type="entry name" value="MPP/UQCRC_Complex"/>
</dbReference>
<dbReference type="InterPro" id="IPR011765">
    <property type="entry name" value="Pept_M16_N"/>
</dbReference>
<feature type="domain" description="Peptidase M16 C-terminal" evidence="4">
    <location>
        <begin position="172"/>
        <end position="333"/>
    </location>
</feature>
<dbReference type="RefSeq" id="WP_221859832.1">
    <property type="nucleotide sequence ID" value="NZ_JAIKTU010000004.1"/>
</dbReference>
<dbReference type="PROSITE" id="PS00143">
    <property type="entry name" value="INSULINASE"/>
    <property type="match status" value="1"/>
</dbReference>
<dbReference type="Pfam" id="PF05193">
    <property type="entry name" value="Peptidase_M16_C"/>
    <property type="match status" value="1"/>
</dbReference>
<sequence>MVKLNFDIKKTMLKNGLKVITVKKDTKIASVNVGVGIGAMYEELNEKGISHFIEHMLFKGTSSRTNEELNEELECLGGEYNAYTDYDSTVYTISCLEEEIENGVVLLGDMLVKSNFPLEEIEKERSVILAEIRTSKDDIEDLSFKKTDEVAFERSHLRYDVIGIEENVNNFMREDLLAFYNENYGPNNSVVTIVSSFEHEKALKLIENSFGKWGKSNFRKKNVILEKNKKVEVTSYKNEIEQSTIVYLYTFNDLKKEDELSLRILNHRLGESANSLLFREVRENRGLAYDIFTHLDISKDSKVLYIYTSVGDEDVEEAKVAIDGVINDIHVGKIRFQNKDLEIMKKVHKTAVISTLEDSADLCNYVLHQELEDEDVLEFVKDMERINKIEKKQIYEVASKVLKDPTIHILRRDRQGE</sequence>
<name>A0ABS7KVT8_CLOSR</name>
<evidence type="ECO:0000259" key="3">
    <source>
        <dbReference type="Pfam" id="PF00675"/>
    </source>
</evidence>
<evidence type="ECO:0000256" key="1">
    <source>
        <dbReference type="ARBA" id="ARBA00007261"/>
    </source>
</evidence>
<dbReference type="PANTHER" id="PTHR11851:SF49">
    <property type="entry name" value="MITOCHONDRIAL-PROCESSING PEPTIDASE SUBUNIT ALPHA"/>
    <property type="match status" value="1"/>
</dbReference>
<dbReference type="Pfam" id="PF00675">
    <property type="entry name" value="Peptidase_M16"/>
    <property type="match status" value="1"/>
</dbReference>
<organism evidence="5 6">
    <name type="scientific">Clostridium sardiniense</name>
    <name type="common">Clostridium absonum</name>
    <dbReference type="NCBI Taxonomy" id="29369"/>
    <lineage>
        <taxon>Bacteria</taxon>
        <taxon>Bacillati</taxon>
        <taxon>Bacillota</taxon>
        <taxon>Clostridia</taxon>
        <taxon>Eubacteriales</taxon>
        <taxon>Clostridiaceae</taxon>
        <taxon>Clostridium</taxon>
    </lineage>
</organism>
<dbReference type="EMBL" id="JAIKTU010000004">
    <property type="protein sequence ID" value="MBY0754928.1"/>
    <property type="molecule type" value="Genomic_DNA"/>
</dbReference>
<evidence type="ECO:0000259" key="4">
    <source>
        <dbReference type="Pfam" id="PF05193"/>
    </source>
</evidence>
<reference evidence="5 6" key="1">
    <citation type="journal article" date="2021" name="Cell Host Microbe">
        <title>in vivo commensal control of Clostridioides difficile virulence.</title>
        <authorList>
            <person name="Girinathan B.P."/>
            <person name="Dibenedetto N."/>
            <person name="Worley J.N."/>
            <person name="Peltier J."/>
            <person name="Arrieta-Ortiz M.L."/>
            <person name="Rupa Christinal Immanuel S."/>
            <person name="Lavin R."/>
            <person name="Delaney M.L."/>
            <person name="Cummins C."/>
            <person name="Hoffmann M."/>
            <person name="Luo Y."/>
            <person name="Gonzalez-Escalona N."/>
            <person name="Allard M."/>
            <person name="Onderdonk A.B."/>
            <person name="Gerber G.K."/>
            <person name="Sonenshein A.L."/>
            <person name="Baliga N."/>
            <person name="Dupuy B."/>
            <person name="Bry L."/>
        </authorList>
    </citation>
    <scope>NUCLEOTIDE SEQUENCE [LARGE SCALE GENOMIC DNA]</scope>
    <source>
        <strain evidence="5 6">DSM 599</strain>
    </source>
</reference>
<dbReference type="PANTHER" id="PTHR11851">
    <property type="entry name" value="METALLOPROTEASE"/>
    <property type="match status" value="1"/>
</dbReference>
<keyword evidence="6" id="KW-1185">Reference proteome</keyword>